<feature type="region of interest" description="Disordered" evidence="1">
    <location>
        <begin position="324"/>
        <end position="359"/>
    </location>
</feature>
<organism evidence="3 4">
    <name type="scientific">Hypholoma sublateritium (strain FD-334 SS-4)</name>
    <dbReference type="NCBI Taxonomy" id="945553"/>
    <lineage>
        <taxon>Eukaryota</taxon>
        <taxon>Fungi</taxon>
        <taxon>Dikarya</taxon>
        <taxon>Basidiomycota</taxon>
        <taxon>Agaricomycotina</taxon>
        <taxon>Agaricomycetes</taxon>
        <taxon>Agaricomycetidae</taxon>
        <taxon>Agaricales</taxon>
        <taxon>Agaricineae</taxon>
        <taxon>Strophariaceae</taxon>
        <taxon>Hypholoma</taxon>
    </lineage>
</organism>
<protein>
    <submittedName>
        <fullName evidence="3">Uncharacterized protein</fullName>
    </submittedName>
</protein>
<evidence type="ECO:0000256" key="1">
    <source>
        <dbReference type="SAM" id="MobiDB-lite"/>
    </source>
</evidence>
<evidence type="ECO:0000256" key="2">
    <source>
        <dbReference type="SAM" id="Phobius"/>
    </source>
</evidence>
<evidence type="ECO:0000313" key="3">
    <source>
        <dbReference type="EMBL" id="KJA15851.1"/>
    </source>
</evidence>
<feature type="transmembrane region" description="Helical" evidence="2">
    <location>
        <begin position="56"/>
        <end position="75"/>
    </location>
</feature>
<accession>A0A0D2NGQ0</accession>
<reference evidence="4" key="1">
    <citation type="submission" date="2014-04" db="EMBL/GenBank/DDBJ databases">
        <title>Evolutionary Origins and Diversification of the Mycorrhizal Mutualists.</title>
        <authorList>
            <consortium name="DOE Joint Genome Institute"/>
            <consortium name="Mycorrhizal Genomics Consortium"/>
            <person name="Kohler A."/>
            <person name="Kuo A."/>
            <person name="Nagy L.G."/>
            <person name="Floudas D."/>
            <person name="Copeland A."/>
            <person name="Barry K.W."/>
            <person name="Cichocki N."/>
            <person name="Veneault-Fourrey C."/>
            <person name="LaButti K."/>
            <person name="Lindquist E.A."/>
            <person name="Lipzen A."/>
            <person name="Lundell T."/>
            <person name="Morin E."/>
            <person name="Murat C."/>
            <person name="Riley R."/>
            <person name="Ohm R."/>
            <person name="Sun H."/>
            <person name="Tunlid A."/>
            <person name="Henrissat B."/>
            <person name="Grigoriev I.V."/>
            <person name="Hibbett D.S."/>
            <person name="Martin F."/>
        </authorList>
    </citation>
    <scope>NUCLEOTIDE SEQUENCE [LARGE SCALE GENOMIC DNA]</scope>
    <source>
        <strain evidence="4">FD-334 SS-4</strain>
    </source>
</reference>
<evidence type="ECO:0000313" key="4">
    <source>
        <dbReference type="Proteomes" id="UP000054270"/>
    </source>
</evidence>
<dbReference type="AlphaFoldDB" id="A0A0D2NGQ0"/>
<keyword evidence="2" id="KW-0472">Membrane</keyword>
<feature type="transmembrane region" description="Helical" evidence="2">
    <location>
        <begin position="12"/>
        <end position="35"/>
    </location>
</feature>
<keyword evidence="4" id="KW-1185">Reference proteome</keyword>
<dbReference type="PROSITE" id="PS51257">
    <property type="entry name" value="PROKAR_LIPOPROTEIN"/>
    <property type="match status" value="1"/>
</dbReference>
<feature type="transmembrane region" description="Helical" evidence="2">
    <location>
        <begin position="173"/>
        <end position="194"/>
    </location>
</feature>
<dbReference type="EMBL" id="KN817633">
    <property type="protein sequence ID" value="KJA15851.1"/>
    <property type="molecule type" value="Genomic_DNA"/>
</dbReference>
<feature type="transmembrane region" description="Helical" evidence="2">
    <location>
        <begin position="133"/>
        <end position="153"/>
    </location>
</feature>
<name>A0A0D2NGQ0_HYPSF</name>
<proteinExistence type="predicted"/>
<keyword evidence="2" id="KW-1133">Transmembrane helix</keyword>
<sequence>MSKGKDSFPIDAAQVVGLFMESVFYGIFLVSFFACMRALLWSGTWFKPFHMWNKKMLTASLLMFTVASLDVAFHLRHNLEAFIWFDGDPIEDFDRTSAWLNVIAMGCYVVQTFIGDAILIFRCWIVYNKRWDIIAFPVLFWVGTTVCGTITIYVEATINTSGKLLNASTLVPFITSMLCLTLATNVLTTCAYQLTVTRVYTTFSNAAPALIVYRIWTIRKGLTHRSAVILSQSPLTSIAIVLVESGLLYTMSIVILFALYLASNNGQYGVSNAVVQIIGITFNLIITSVDRRESGLESEASHRHHERNQPLHMISIKTTVSRFPDPAAGRSRSPVRGTTPESVDTKATGIANKWEEGGK</sequence>
<feature type="transmembrane region" description="Helical" evidence="2">
    <location>
        <begin position="235"/>
        <end position="262"/>
    </location>
</feature>
<feature type="transmembrane region" description="Helical" evidence="2">
    <location>
        <begin position="98"/>
        <end position="121"/>
    </location>
</feature>
<dbReference type="OMA" id="IGDWINI"/>
<dbReference type="OrthoDB" id="3357408at2759"/>
<gene>
    <name evidence="3" type="ORF">HYPSUDRAFT_172188</name>
</gene>
<keyword evidence="2" id="KW-0812">Transmembrane</keyword>
<dbReference type="Proteomes" id="UP000054270">
    <property type="component" value="Unassembled WGS sequence"/>
</dbReference>